<dbReference type="PROSITE" id="PS50096">
    <property type="entry name" value="IQ"/>
    <property type="match status" value="2"/>
</dbReference>
<gene>
    <name evidence="2" type="ORF">NCLIV_057110</name>
</gene>
<keyword evidence="3" id="KW-1185">Reference proteome</keyword>
<feature type="region of interest" description="Disordered" evidence="1">
    <location>
        <begin position="3443"/>
        <end position="3483"/>
    </location>
</feature>
<organism evidence="2 3">
    <name type="scientific">Neospora caninum (strain Liverpool)</name>
    <dbReference type="NCBI Taxonomy" id="572307"/>
    <lineage>
        <taxon>Eukaryota</taxon>
        <taxon>Sar</taxon>
        <taxon>Alveolata</taxon>
        <taxon>Apicomplexa</taxon>
        <taxon>Conoidasida</taxon>
        <taxon>Coccidia</taxon>
        <taxon>Eucoccidiorida</taxon>
        <taxon>Eimeriorina</taxon>
        <taxon>Sarcocystidae</taxon>
        <taxon>Neospora</taxon>
    </lineage>
</organism>
<feature type="compositionally biased region" description="Low complexity" evidence="1">
    <location>
        <begin position="3041"/>
        <end position="3050"/>
    </location>
</feature>
<name>F0VNJ2_NEOCL</name>
<feature type="compositionally biased region" description="Basic and acidic residues" evidence="1">
    <location>
        <begin position="973"/>
        <end position="982"/>
    </location>
</feature>
<feature type="compositionally biased region" description="Acidic residues" evidence="1">
    <location>
        <begin position="3051"/>
        <end position="3068"/>
    </location>
</feature>
<feature type="region of interest" description="Disordered" evidence="1">
    <location>
        <begin position="2918"/>
        <end position="3088"/>
    </location>
</feature>
<evidence type="ECO:0000313" key="2">
    <source>
        <dbReference type="EMBL" id="CBZ55288.1"/>
    </source>
</evidence>
<feature type="compositionally biased region" description="Basic and acidic residues" evidence="1">
    <location>
        <begin position="2126"/>
        <end position="2141"/>
    </location>
</feature>
<feature type="compositionally biased region" description="Low complexity" evidence="1">
    <location>
        <begin position="1899"/>
        <end position="1932"/>
    </location>
</feature>
<feature type="compositionally biased region" description="Basic and acidic residues" evidence="1">
    <location>
        <begin position="2929"/>
        <end position="2974"/>
    </location>
</feature>
<feature type="region of interest" description="Disordered" evidence="1">
    <location>
        <begin position="812"/>
        <end position="1027"/>
    </location>
</feature>
<feature type="compositionally biased region" description="Basic residues" evidence="1">
    <location>
        <begin position="3303"/>
        <end position="3313"/>
    </location>
</feature>
<feature type="compositionally biased region" description="Basic and acidic residues" evidence="1">
    <location>
        <begin position="3682"/>
        <end position="3695"/>
    </location>
</feature>
<feature type="region of interest" description="Disordered" evidence="1">
    <location>
        <begin position="1778"/>
        <end position="2676"/>
    </location>
</feature>
<dbReference type="EMBL" id="FR823392">
    <property type="protein sequence ID" value="CBZ55288.1"/>
    <property type="molecule type" value="Genomic_DNA"/>
</dbReference>
<feature type="compositionally biased region" description="Low complexity" evidence="1">
    <location>
        <begin position="1464"/>
        <end position="1499"/>
    </location>
</feature>
<feature type="compositionally biased region" description="Polar residues" evidence="1">
    <location>
        <begin position="3275"/>
        <end position="3286"/>
    </location>
</feature>
<feature type="region of interest" description="Disordered" evidence="1">
    <location>
        <begin position="3127"/>
        <end position="3418"/>
    </location>
</feature>
<feature type="compositionally biased region" description="Basic residues" evidence="1">
    <location>
        <begin position="836"/>
        <end position="845"/>
    </location>
</feature>
<feature type="compositionally biased region" description="Low complexity" evidence="1">
    <location>
        <begin position="1975"/>
        <end position="1990"/>
    </location>
</feature>
<feature type="compositionally biased region" description="Low complexity" evidence="1">
    <location>
        <begin position="1690"/>
        <end position="1704"/>
    </location>
</feature>
<feature type="region of interest" description="Disordered" evidence="1">
    <location>
        <begin position="430"/>
        <end position="535"/>
    </location>
</feature>
<feature type="region of interest" description="Disordered" evidence="1">
    <location>
        <begin position="230"/>
        <end position="334"/>
    </location>
</feature>
<sequence length="3726" mass="413787">MESRQTFSEAAPPPEEVAGWTGQQNMKLSLPSVFPPPAGTRLSSSRPDNRRQERFSSTAPSVSGSPPFNLPWCGRPPDVLPSRHTSSPSAPSPWRNLSGSGCGSPASPCSPSDVSSCNVQTCCLPLNVTWIQRLPNAASPPVQHFGSPEHPPEPPWWYGGEHGQNGDGSDEALRSLQLGLQAETSSVLWRHHLVHAMCRGLETSMGDSYSSPAAMSIPLPGRADGVRRDERQDASAFLSSSRVGFPPRETRRTRAQANFPHHDRLPSSSPLPPVLPTPGACRRSPSGSPMFSAHPHSEANGSCQPTLDAGYSSAHAARRRSRGTHGSSADTVPTWHTAATRPHSLSPSDSPFPPGTRCLPAVPRPLPPGPYAAAVGITTQSFRRGSEAAGSLRQVSASIPLSPPLSEIPLPAYAPSVGFSAAQLPPVEQRQVSCAGRRGRGEESVARVGDSASLSLPRKTEGDGEVDGGLSFYTTRTPTTREGGKSSQPTSQDSNASLDAAGDREGEAGTDHDGEQKGGREDDKARDESEGQPRRELLWLDGDTVRWFNEELARKLRDYRAKQLHAAAKRIQEAWRNSARRQREREEELARLFAQLRRVERAGKGTADSRGQRTQEAERDRKRSGRGRGRGKTRERREKESGQEGEERSRKTKREKGEKGEKRRRIKSPARAAQTIQAAFRGFRVRRTMARVAEEGRRRMRGLTGGETRDLPPFSLSQVERLDELTQTLLPLELKVLAEASFGRPARSGTCASTRRGGGDDRREGDRGEGEDLARRRPTRHSARERRRELRAQAILATEVSTLIARALELRRHAEEERSSSPQSVVPPGRQERARQKAARTVHSRRQLEEGNDSSSLPSSSSSSPVASPCWSLSLSSDSEREEAREKHERRDGHEAPGKDTTKRKKDGTTEIHRRKGQDGREREKSAKGRENRGLVDLVVAARAKRQKEKKAWGAQEDEKATEGAKKRSNRRGTRDTLEPHEKLKRNSHSRDGGRGFADCRRTGRAAGEGPEAADRLAKHRRRGDRACERRGRWGQCGVPESPPDWMYPPLSGAVMPIERLCPPARWTPALSPAYADPSQMAFPSYVPRSPYVGPMHICANRQTHQVSVSMTSSSVSSSSSFSSTSSSSFLSFVASQSKSGANERTREEDIEELDESPEGPETHGAPAEAATILAAAAAVRHLGPFASANFSDSAPSKDSRQSSASRVSLAAQHTAPRGLPQSPLHEAQVEADRGAGEVPGTADEAERTAGASTQRTRLEPREKEREEAETRVKQLRKHLGQELARREEDARRRSLVRLSASPLRLSRKSSFVSLSPSRYVSPEDDDEKRTAESDGQTGHSERMGGEEGLRKELDRKTEEDGTAPVPSASPFSGVQAEAREREERRERDRILAEEKVKVVTGQSQLTLGEREEERRRSVLEDRRRRILLSASVSPRSDAGLFQIRVTKASSVDGECGKRLAPGSAHSPSSASFVPPSSHSLSSFPQSPLRSRRLSGSSRTAALHDAHASRRTQDASSRIDGEKGDPQRGDVSAAPGALSSSSAGEAEEGEERTVASRLEPGTRPLLADVPGADSEDAEKANSISSRGRQPPLHAPTLRLPLPPPFLVRPRRSSSAGTPEGLSASPRRAARLGVQEQDPTETRGDYRDRDEDAGKEMDGEKTEKGQNESDKKLFFTPSPSPERFTPPSSPAVPVRSPVHAGESSSLLLAPSACSASSSFSPSVSLSLLAQHDQVPGTAAGGEEATDQGENETDTTQQQGFAPASVAGRSVHASSFAIYPVSPLSSPRPLSSHAVKGLRAKTRGSPPCTEAPAAGEATAEIEKAANGDGVPGPPEEPEEKEAGEESPASTFAPFQKNEETAASSGRQKKDLKKRGSKQAGKPGAVGDSVFRPEGEPDTTRAFSASSFSPSFLPFTSGEPRPSSPGASPPRLASAPVPPPSDPAPGPSPLSPVPSSGPNEAAVENKGTPTREKRGMARPASPRVSPLVSPRPLFSLREVRAKTRAPLTLSADEPGQQGEKREGEYETRAAGAQIEGKQAGTENGKKDGEEVDGPDRAGAWRKKHEEDELGRKNEDGTTQRDSEEKRRPEEGEVPKQETTEARKQAVPGAGGGAEETLGKSEAGEPVETAEGRRGRGEESPKTVDRVQAPIEAAERIRTATEDERKKKEEDEKVKNAQQEGRRTKEEAEQRAVEELRIKEEEEMRKKEEEEKRRKNEEDRKKKEEEARLKKAQEEERKKTEEAERRKKEEEGRKKKTEEERRKKEEEEKRRKNEEDRKKKEEEARLKKAQEEERKKTEEAERRKKEEEERRKKEEKEMRTKEEEEKRRKNEEDRKKKEEEARLKKAQEEERKKTEEAERRKKEEEERRKKEEKEMRTKEEEEKRRKNEEDRKKKEEEARLKKAQEEERKKTEEAERRKKEEEERRKKEEKEMRTKEEEEKRRKNEEDRKKQEEEARLKKAQEEERRKKAEEERGRKNEEDRKKKEEEATLKKEQEEERKKTEEEERRKKEEEGRKKKTEEERRKKEQEEERKKAEEERRKKEEEEGATKTQEEARLKKAQEADRTKKEGEEGTRKKGGKQRGHEEKQREDEQREKGGGRGRMQQQPGGETGNEVEKMDDGERRKEARKEESNQKKNEEEDERRNGEQRDERDTEGELIRGVEEPHAKEERSRRGAFDRQEVRAKLRILQKAQEQQDILQRQQERSASLLHRRVAALRIQRAWRRHRKRVFRKKTQEKKALSAHALREQEQKREEDARRERERRHEELRRRLLMAEARRREEEAAVERKVRDDERRRGQGSEDETDIDKDEQRRRKLQDEQERAHWGEGERRRGSAEDEACELKTQSGRRAAPPCLDGRSPVGRPRQRENGSGEQHPSLFSRYTLYDEEGGDFFSARSKAETLEEEARRAGVRMFEPIVQEPGGAVRRSMTLYDRSKGKNEIRKGMREERGAAESKSEPREEHRSSLRVDQDHGKRSPPDDAAGALTHGSTMSLARERGSLTSEAGGPASGERVQKITEKPREERVSTARESSDDLPRIVLHMPSRRLSSSSSEDLSSDNEATENMSDDEEGTEGWSRFSPRPRAAEEDDVRRRIRRMLREALDEKMRKSAEMGVLDGEDIAVTASHVRRLSNLPGAAFQKRKGDNLPSSFRRSATLCDPESVSGRECPFEPASASRVGSESRCLEDRGSQEKRERNDGGGMHRSPSPTSARSPRRSSAADSLARHTYFFQQRSQAVEGPEEVAERKAISQQAASTLRDSANGRLGFSPATSSSREETDPTSCAASVSSARCNRGPVAPGGPASSHTTFHKTGIKNKKSWLAPPSDSLSEEEPEETAPPFVSQANRERAVGSSSASYASKGPTSSKGSELMKQAALQRESPTTHAVARSITPVHSQEEKRDDRFSPEKPSRVVLKDNKLRSDSVSKAVQISEAAEMCSKHVAKTAPLIPGYGARGRTDRVEEPSSVSAAGGRERSEAVRGPPVGQRLAESFSTSIPVAADSDSKQLPTLIQPVQPTATHTVGPPCSSSVQQRVRQKTLDEDAPCGHADVNSKPPSTRHSPEPHVVYGGPLSGGRAVFTEARSEEKAELSEEKRTDSPGVETSRKEPCPPSPGSQDPIMTLGEGVRGDHDGEGNCLCEQPECPYQASVLAARVEKPRNVAPVEKPQRRRPSAETPFGPNAVPQLSPRGDGRLEGSPRRLSDPRVPALLLPDDFLLGATGHRRSDWAVVRRQT</sequence>
<feature type="compositionally biased region" description="Basic and acidic residues" evidence="1">
    <location>
        <begin position="989"/>
        <end position="1002"/>
    </location>
</feature>
<dbReference type="Proteomes" id="UP000007494">
    <property type="component" value="Chromosome XI"/>
</dbReference>
<reference evidence="3" key="1">
    <citation type="journal article" date="2012" name="PLoS Pathog.">
        <title>Comparative genomics of the apicomplexan parasites Toxoplasma gondii and Neospora caninum: Coccidia differing in host range and transmission strategy.</title>
        <authorList>
            <person name="Reid A.J."/>
            <person name="Vermont S.J."/>
            <person name="Cotton J.A."/>
            <person name="Harris D."/>
            <person name="Hill-Cawthorne G.A."/>
            <person name="Konen-Waisman S."/>
            <person name="Latham S.M."/>
            <person name="Mourier T."/>
            <person name="Norton R."/>
            <person name="Quail M.A."/>
            <person name="Sanders M."/>
            <person name="Shanmugam D."/>
            <person name="Sohal A."/>
            <person name="Wasmuth J.D."/>
            <person name="Brunk B."/>
            <person name="Grigg M.E."/>
            <person name="Howard J.C."/>
            <person name="Parkinson J."/>
            <person name="Roos D.S."/>
            <person name="Trees A.J."/>
            <person name="Berriman M."/>
            <person name="Pain A."/>
            <person name="Wastling J.M."/>
        </authorList>
    </citation>
    <scope>NUCLEOTIDE SEQUENCE [LARGE SCALE GENOMIC DNA]</scope>
    <source>
        <strain evidence="3">Liverpool</strain>
    </source>
</reference>
<feature type="compositionally biased region" description="Basic and acidic residues" evidence="1">
    <location>
        <begin position="2149"/>
        <end position="2570"/>
    </location>
</feature>
<feature type="compositionally biased region" description="Low complexity" evidence="1">
    <location>
        <begin position="1532"/>
        <end position="1544"/>
    </location>
</feature>
<feature type="compositionally biased region" description="Basic and acidic residues" evidence="1">
    <location>
        <begin position="2732"/>
        <end position="2761"/>
    </location>
</feature>
<feature type="compositionally biased region" description="Low complexity" evidence="1">
    <location>
        <begin position="1778"/>
        <end position="1790"/>
    </location>
</feature>
<feature type="compositionally biased region" description="Basic and acidic residues" evidence="1">
    <location>
        <begin position="1378"/>
        <end position="1390"/>
    </location>
</feature>
<feature type="compositionally biased region" description="Basic and acidic residues" evidence="1">
    <location>
        <begin position="501"/>
        <end position="535"/>
    </location>
</feature>
<feature type="compositionally biased region" description="Basic and acidic residues" evidence="1">
    <location>
        <begin position="757"/>
        <end position="775"/>
    </location>
</feature>
<feature type="compositionally biased region" description="Basic and acidic residues" evidence="1">
    <location>
        <begin position="2773"/>
        <end position="2795"/>
    </location>
</feature>
<feature type="compositionally biased region" description="Basic and acidic residues" evidence="1">
    <location>
        <begin position="1340"/>
        <end position="1360"/>
    </location>
</feature>
<feature type="compositionally biased region" description="Polar residues" evidence="1">
    <location>
        <begin position="3244"/>
        <end position="3254"/>
    </location>
</feature>
<feature type="compositionally biased region" description="Basic and acidic residues" evidence="1">
    <location>
        <begin position="2015"/>
        <end position="2024"/>
    </location>
</feature>
<feature type="compositionally biased region" description="Basic and acidic residues" evidence="1">
    <location>
        <begin position="1639"/>
        <end position="1672"/>
    </location>
</feature>
<evidence type="ECO:0000256" key="1">
    <source>
        <dbReference type="SAM" id="MobiDB-lite"/>
    </source>
</evidence>
<feature type="compositionally biased region" description="Polar residues" evidence="1">
    <location>
        <begin position="472"/>
        <end position="497"/>
    </location>
</feature>
<feature type="region of interest" description="Disordered" evidence="1">
    <location>
        <begin position="2773"/>
        <end position="2877"/>
    </location>
</feature>
<feature type="compositionally biased region" description="Low complexity" evidence="1">
    <location>
        <begin position="1590"/>
        <end position="1599"/>
    </location>
</feature>
<proteinExistence type="predicted"/>
<feature type="compositionally biased region" description="Polar residues" evidence="1">
    <location>
        <begin position="3509"/>
        <end position="3527"/>
    </location>
</feature>
<feature type="region of interest" description="Disordered" evidence="1">
    <location>
        <begin position="2723"/>
        <end position="2761"/>
    </location>
</feature>
<feature type="compositionally biased region" description="Basic and acidic residues" evidence="1">
    <location>
        <begin position="2060"/>
        <end position="2100"/>
    </location>
</feature>
<feature type="region of interest" description="Disordered" evidence="1">
    <location>
        <begin position="3648"/>
        <end position="3697"/>
    </location>
</feature>
<feature type="compositionally biased region" description="Basic and acidic residues" evidence="1">
    <location>
        <begin position="3390"/>
        <end position="3418"/>
    </location>
</feature>
<feature type="region of interest" description="Disordered" evidence="1">
    <location>
        <begin position="1729"/>
        <end position="1765"/>
    </location>
</feature>
<feature type="compositionally biased region" description="Acidic residues" evidence="1">
    <location>
        <begin position="1149"/>
        <end position="1159"/>
    </location>
</feature>
<accession>F0VNJ2</accession>
<feature type="compositionally biased region" description="Basic and acidic residues" evidence="1">
    <location>
        <begin position="2805"/>
        <end position="2831"/>
    </location>
</feature>
<feature type="region of interest" description="Disordered" evidence="1">
    <location>
        <begin position="1188"/>
        <end position="1390"/>
    </location>
</feature>
<dbReference type="OrthoDB" id="10516907at2759"/>
<feature type="compositionally biased region" description="Polar residues" evidence="1">
    <location>
        <begin position="55"/>
        <end position="66"/>
    </location>
</feature>
<feature type="region of interest" description="Disordered" evidence="1">
    <location>
        <begin position="1452"/>
        <end position="1704"/>
    </location>
</feature>
<feature type="compositionally biased region" description="Basic and acidic residues" evidence="1">
    <location>
        <begin position="3008"/>
        <end position="3032"/>
    </location>
</feature>
<feature type="region of interest" description="Disordered" evidence="1">
    <location>
        <begin position="3509"/>
        <end position="3633"/>
    </location>
</feature>
<feature type="compositionally biased region" description="Basic residues" evidence="1">
    <location>
        <begin position="622"/>
        <end position="634"/>
    </location>
</feature>
<feature type="compositionally biased region" description="Basic and acidic residues" evidence="1">
    <location>
        <begin position="2609"/>
        <end position="2676"/>
    </location>
</feature>
<feature type="compositionally biased region" description="Basic and acidic residues" evidence="1">
    <location>
        <begin position="610"/>
        <end position="621"/>
    </location>
</feature>
<feature type="region of interest" description="Disordered" evidence="1">
    <location>
        <begin position="1400"/>
        <end position="1419"/>
    </location>
</feature>
<dbReference type="RefSeq" id="XP_003885316.1">
    <property type="nucleotide sequence ID" value="XM_003885267.1"/>
</dbReference>
<feature type="compositionally biased region" description="Polar residues" evidence="1">
    <location>
        <begin position="3346"/>
        <end position="3362"/>
    </location>
</feature>
<feature type="compositionally biased region" description="Basic and acidic residues" evidence="1">
    <location>
        <begin position="1257"/>
        <end position="1273"/>
    </location>
</feature>
<feature type="region of interest" description="Disordered" evidence="1">
    <location>
        <begin position="600"/>
        <end position="673"/>
    </location>
</feature>
<feature type="compositionally biased region" description="Basic and acidic residues" evidence="1">
    <location>
        <begin position="1280"/>
        <end position="1293"/>
    </location>
</feature>
<feature type="region of interest" description="Disordered" evidence="1">
    <location>
        <begin position="1136"/>
        <end position="1165"/>
    </location>
</feature>
<feature type="compositionally biased region" description="Basic and acidic residues" evidence="1">
    <location>
        <begin position="3079"/>
        <end position="3088"/>
    </location>
</feature>
<feature type="compositionally biased region" description="Basic residues" evidence="1">
    <location>
        <begin position="776"/>
        <end position="785"/>
    </location>
</feature>
<dbReference type="InParanoid" id="F0VNJ2"/>
<dbReference type="OMA" id="YLNAYEL"/>
<feature type="compositionally biased region" description="Basic and acidic residues" evidence="1">
    <location>
        <begin position="3178"/>
        <end position="3193"/>
    </location>
</feature>
<dbReference type="eggNOG" id="KOG4307">
    <property type="taxonomic scope" value="Eukaryota"/>
</dbReference>
<dbReference type="GeneID" id="13440701"/>
<feature type="compositionally biased region" description="Basic and acidic residues" evidence="1">
    <location>
        <begin position="1409"/>
        <end position="1419"/>
    </location>
</feature>
<feature type="compositionally biased region" description="Low complexity" evidence="1">
    <location>
        <begin position="854"/>
        <end position="877"/>
    </location>
</feature>
<feature type="compositionally biased region" description="Acidic residues" evidence="1">
    <location>
        <begin position="1742"/>
        <end position="1751"/>
    </location>
</feature>
<feature type="compositionally biased region" description="Pro residues" evidence="1">
    <location>
        <begin position="1933"/>
        <end position="1949"/>
    </location>
</feature>
<feature type="compositionally biased region" description="Basic and acidic residues" evidence="1">
    <location>
        <begin position="957"/>
        <end position="966"/>
    </location>
</feature>
<feature type="region of interest" description="Disordered" evidence="1">
    <location>
        <begin position="1"/>
        <end position="105"/>
    </location>
</feature>
<dbReference type="VEuPathDB" id="ToxoDB:NCLIV_057110"/>
<feature type="compositionally biased region" description="Low complexity" evidence="1">
    <location>
        <begin position="1297"/>
        <end position="1311"/>
    </location>
</feature>
<feature type="compositionally biased region" description="Acidic residues" evidence="1">
    <location>
        <begin position="1833"/>
        <end position="1842"/>
    </location>
</feature>
<feature type="compositionally biased region" description="Basic and acidic residues" evidence="1">
    <location>
        <begin position="635"/>
        <end position="661"/>
    </location>
</feature>
<feature type="compositionally biased region" description="Basic and acidic residues" evidence="1">
    <location>
        <begin position="1502"/>
        <end position="1528"/>
    </location>
</feature>
<feature type="compositionally biased region" description="Basic and acidic residues" evidence="1">
    <location>
        <begin position="878"/>
        <end position="934"/>
    </location>
</feature>
<feature type="region of interest" description="Disordered" evidence="1">
    <location>
        <begin position="744"/>
        <end position="787"/>
    </location>
</feature>
<feature type="compositionally biased region" description="Basic and acidic residues" evidence="1">
    <location>
        <begin position="2577"/>
        <end position="2593"/>
    </location>
</feature>
<feature type="compositionally biased region" description="Low complexity" evidence="1">
    <location>
        <begin position="3199"/>
        <end position="3217"/>
    </location>
</feature>
<evidence type="ECO:0000313" key="3">
    <source>
        <dbReference type="Proteomes" id="UP000007494"/>
    </source>
</evidence>
<feature type="compositionally biased region" description="Basic and acidic residues" evidence="1">
    <location>
        <begin position="3575"/>
        <end position="3601"/>
    </location>
</feature>
<protein>
    <submittedName>
        <fullName evidence="2">Putative IQ calmodulin-binding motif domain-containing protein</fullName>
    </submittedName>
</protein>